<name>A0A2G9UAJ7_TELCI</name>
<dbReference type="EMBL" id="KZ347710">
    <property type="protein sequence ID" value="PIO67267.1"/>
    <property type="molecule type" value="Genomic_DNA"/>
</dbReference>
<reference evidence="1 2" key="1">
    <citation type="submission" date="2015-09" db="EMBL/GenBank/DDBJ databases">
        <title>Draft genome of the parasitic nematode Teladorsagia circumcincta isolate WARC Sus (inbred).</title>
        <authorList>
            <person name="Mitreva M."/>
        </authorList>
    </citation>
    <scope>NUCLEOTIDE SEQUENCE [LARGE SCALE GENOMIC DNA]</scope>
    <source>
        <strain evidence="1 2">S</strain>
    </source>
</reference>
<protein>
    <submittedName>
        <fullName evidence="1">Uncharacterized protein</fullName>
    </submittedName>
</protein>
<keyword evidence="2" id="KW-1185">Reference proteome</keyword>
<proteinExistence type="predicted"/>
<organism evidence="1 2">
    <name type="scientific">Teladorsagia circumcincta</name>
    <name type="common">Brown stomach worm</name>
    <name type="synonym">Ostertagia circumcincta</name>
    <dbReference type="NCBI Taxonomy" id="45464"/>
    <lineage>
        <taxon>Eukaryota</taxon>
        <taxon>Metazoa</taxon>
        <taxon>Ecdysozoa</taxon>
        <taxon>Nematoda</taxon>
        <taxon>Chromadorea</taxon>
        <taxon>Rhabditida</taxon>
        <taxon>Rhabditina</taxon>
        <taxon>Rhabditomorpha</taxon>
        <taxon>Strongyloidea</taxon>
        <taxon>Trichostrongylidae</taxon>
        <taxon>Teladorsagia</taxon>
    </lineage>
</organism>
<evidence type="ECO:0000313" key="1">
    <source>
        <dbReference type="EMBL" id="PIO67267.1"/>
    </source>
</evidence>
<gene>
    <name evidence="1" type="ORF">TELCIR_10991</name>
</gene>
<evidence type="ECO:0000313" key="2">
    <source>
        <dbReference type="Proteomes" id="UP000230423"/>
    </source>
</evidence>
<dbReference type="Proteomes" id="UP000230423">
    <property type="component" value="Unassembled WGS sequence"/>
</dbReference>
<dbReference type="AlphaFoldDB" id="A0A2G9UAJ7"/>
<accession>A0A2G9UAJ7</accession>
<sequence length="117" mass="13588">MQVSRNDGYDHDRDYDGSKCFQGHEYDHVDAAHHNIVGVGKFDGNQYNRREYDCCKVGTHYYFNHNYHYNASHEHWYCHNDRSHLVCSWISAVPELSVMNAADGTVFFGSSSILCDF</sequence>